<organism evidence="1 2">
    <name type="scientific">Leptothrix cholodnii (strain ATCC 51168 / LMG 8142 / SP-6)</name>
    <name type="common">Leptothrix discophora (strain SP-6)</name>
    <dbReference type="NCBI Taxonomy" id="395495"/>
    <lineage>
        <taxon>Bacteria</taxon>
        <taxon>Pseudomonadati</taxon>
        <taxon>Pseudomonadota</taxon>
        <taxon>Betaproteobacteria</taxon>
        <taxon>Burkholderiales</taxon>
        <taxon>Sphaerotilaceae</taxon>
        <taxon>Leptothrix</taxon>
    </lineage>
</organism>
<protein>
    <submittedName>
        <fullName evidence="1">Uncharacterized protein</fullName>
    </submittedName>
</protein>
<dbReference type="AlphaFoldDB" id="B1Y421"/>
<dbReference type="STRING" id="395495.Lcho_2277"/>
<accession>B1Y421</accession>
<keyword evidence="2" id="KW-1185">Reference proteome</keyword>
<dbReference type="RefSeq" id="WP_012347303.1">
    <property type="nucleotide sequence ID" value="NC_010524.1"/>
</dbReference>
<dbReference type="KEGG" id="lch:Lcho_2277"/>
<dbReference type="OrthoDB" id="6872885at2"/>
<reference evidence="1 2" key="1">
    <citation type="submission" date="2008-03" db="EMBL/GenBank/DDBJ databases">
        <title>Complete sequence of Leptothrix cholodnii SP-6.</title>
        <authorList>
            <consortium name="US DOE Joint Genome Institute"/>
            <person name="Copeland A."/>
            <person name="Lucas S."/>
            <person name="Lapidus A."/>
            <person name="Glavina del Rio T."/>
            <person name="Dalin E."/>
            <person name="Tice H."/>
            <person name="Bruce D."/>
            <person name="Goodwin L."/>
            <person name="Pitluck S."/>
            <person name="Chertkov O."/>
            <person name="Brettin T."/>
            <person name="Detter J.C."/>
            <person name="Han C."/>
            <person name="Kuske C.R."/>
            <person name="Schmutz J."/>
            <person name="Larimer F."/>
            <person name="Land M."/>
            <person name="Hauser L."/>
            <person name="Kyrpides N."/>
            <person name="Lykidis A."/>
            <person name="Emerson D."/>
            <person name="Richardson P."/>
        </authorList>
    </citation>
    <scope>NUCLEOTIDE SEQUENCE [LARGE SCALE GENOMIC DNA]</scope>
    <source>
        <strain evidence="2">ATCC 51168 / LMG 8142 / SP-6</strain>
    </source>
</reference>
<dbReference type="HOGENOM" id="CLU_112883_0_0_4"/>
<evidence type="ECO:0000313" key="2">
    <source>
        <dbReference type="Proteomes" id="UP000001693"/>
    </source>
</evidence>
<proteinExistence type="predicted"/>
<name>B1Y421_LEPCP</name>
<dbReference type="eggNOG" id="ENOG5032GID">
    <property type="taxonomic scope" value="Bacteria"/>
</dbReference>
<dbReference type="EMBL" id="CP001013">
    <property type="protein sequence ID" value="ACB34543.1"/>
    <property type="molecule type" value="Genomic_DNA"/>
</dbReference>
<evidence type="ECO:0000313" key="1">
    <source>
        <dbReference type="EMBL" id="ACB34543.1"/>
    </source>
</evidence>
<dbReference type="Proteomes" id="UP000001693">
    <property type="component" value="Chromosome"/>
</dbReference>
<sequence>MRLKCPSCNAEMDLDVLLAHEEGRHVLAQLLQMGVPMGALLMRYIGMFRPGKRALAMSRTLALLSELWPDMTRGAITRKGRDWATTPAQWQQAIEQVMAARDKGNLTLPLTSHGYLYEVLLGLVDKAESHAEREREAGQRGRAHTAGGTALGDVMADMDRALGRASKAVEALAAAAPAPAPGPSRYAQKLRAEIAAKKAVPTVPTESNPTP</sequence>
<gene>
    <name evidence="1" type="ordered locus">Lcho_2277</name>
</gene>